<proteinExistence type="predicted"/>
<dbReference type="GO" id="GO:0016020">
    <property type="term" value="C:membrane"/>
    <property type="evidence" value="ECO:0007669"/>
    <property type="project" value="UniProtKB-SubCell"/>
</dbReference>
<sequence length="350" mass="39424">MKSPRQANEYRNAIIQYSERSYTKTIFQGFIYRFLQELLKQDETDLDKQFPDLDEHVLAHLSVFDYIRGNAYLGDSTFSIEQDISITIESDGEGWTDVGSRDLSHSSDFHWFLSHLKACAKTGARWIILVPSALLSIDSELQHPLPSLAPGPINPNIITPNSLIQSASHLPREFHLLLDHAIAALDPLYALSPIFRFAAATSNQVLSTMTRRYEIISSALWDIDRAVTHLNQLITHKHLLSDHACRHEEVLRYLQSTHTIQWSRNLTLAQARVANQTKSAVEADFAFLAARFKETAEHHQNAIAMLTSATALAESRKQIQLATQVTKLTVLASVFLPLSFVTGLFGMNFV</sequence>
<dbReference type="InterPro" id="IPR002523">
    <property type="entry name" value="MgTranspt_CorA/ZnTranspt_ZntB"/>
</dbReference>
<gene>
    <name evidence="6" type="ORF">SNOG_10136</name>
</gene>
<dbReference type="GeneID" id="5977324"/>
<reference evidence="7" key="1">
    <citation type="journal article" date="2007" name="Plant Cell">
        <title>Dothideomycete-plant interactions illuminated by genome sequencing and EST analysis of the wheat pathogen Stagonospora nodorum.</title>
        <authorList>
            <person name="Hane J.K."/>
            <person name="Lowe R.G."/>
            <person name="Solomon P.S."/>
            <person name="Tan K.C."/>
            <person name="Schoch C.L."/>
            <person name="Spatafora J.W."/>
            <person name="Crous P.W."/>
            <person name="Kodira C."/>
            <person name="Birren B.W."/>
            <person name="Galagan J.E."/>
            <person name="Torriani S.F."/>
            <person name="McDonald B.A."/>
            <person name="Oliver R.P."/>
        </authorList>
    </citation>
    <scope>NUCLEOTIDE SEQUENCE [LARGE SCALE GENOMIC DNA]</scope>
    <source>
        <strain evidence="7">SN15 / ATCC MYA-4574 / FGSC 10173</strain>
    </source>
</reference>
<dbReference type="RefSeq" id="XP_001800418.1">
    <property type="nucleotide sequence ID" value="XM_001800366.1"/>
</dbReference>
<dbReference type="eggNOG" id="ENOG502SJAG">
    <property type="taxonomic scope" value="Eukaryota"/>
</dbReference>
<protein>
    <submittedName>
        <fullName evidence="6">Uncharacterized protein</fullName>
    </submittedName>
</protein>
<evidence type="ECO:0000256" key="5">
    <source>
        <dbReference type="SAM" id="Phobius"/>
    </source>
</evidence>
<evidence type="ECO:0000256" key="4">
    <source>
        <dbReference type="ARBA" id="ARBA00023136"/>
    </source>
</evidence>
<evidence type="ECO:0000256" key="3">
    <source>
        <dbReference type="ARBA" id="ARBA00022989"/>
    </source>
</evidence>
<dbReference type="SUPFAM" id="SSF144083">
    <property type="entry name" value="Magnesium transport protein CorA, transmembrane region"/>
    <property type="match status" value="1"/>
</dbReference>
<accession>Q0UDM8</accession>
<dbReference type="AlphaFoldDB" id="Q0UDM8"/>
<dbReference type="Gene3D" id="1.20.58.340">
    <property type="entry name" value="Magnesium transport protein CorA, transmembrane region"/>
    <property type="match status" value="1"/>
</dbReference>
<comment type="subcellular location">
    <subcellularLocation>
        <location evidence="1">Membrane</location>
        <topology evidence="1">Multi-pass membrane protein</topology>
    </subcellularLocation>
</comment>
<dbReference type="GO" id="GO:0046873">
    <property type="term" value="F:metal ion transmembrane transporter activity"/>
    <property type="evidence" value="ECO:0007669"/>
    <property type="project" value="InterPro"/>
</dbReference>
<dbReference type="InterPro" id="IPR045863">
    <property type="entry name" value="CorA_TM1_TM2"/>
</dbReference>
<name>Q0UDM8_PHANO</name>
<evidence type="ECO:0000313" key="7">
    <source>
        <dbReference type="Proteomes" id="UP000001055"/>
    </source>
</evidence>
<evidence type="ECO:0000256" key="1">
    <source>
        <dbReference type="ARBA" id="ARBA00004141"/>
    </source>
</evidence>
<keyword evidence="4 5" id="KW-0472">Membrane</keyword>
<dbReference type="InParanoid" id="Q0UDM8"/>
<dbReference type="Pfam" id="PF01544">
    <property type="entry name" value="CorA"/>
    <property type="match status" value="1"/>
</dbReference>
<feature type="transmembrane region" description="Helical" evidence="5">
    <location>
        <begin position="325"/>
        <end position="347"/>
    </location>
</feature>
<dbReference type="HOGENOM" id="CLU_792518_0_0_1"/>
<keyword evidence="2 5" id="KW-0812">Transmembrane</keyword>
<evidence type="ECO:0000256" key="2">
    <source>
        <dbReference type="ARBA" id="ARBA00022692"/>
    </source>
</evidence>
<dbReference type="VEuPathDB" id="FungiDB:JI435_101360"/>
<dbReference type="EMBL" id="CH445340">
    <property type="protein sequence ID" value="EAT82471.2"/>
    <property type="molecule type" value="Genomic_DNA"/>
</dbReference>
<dbReference type="KEGG" id="pno:SNOG_10136"/>
<organism evidence="6 7">
    <name type="scientific">Phaeosphaeria nodorum (strain SN15 / ATCC MYA-4574 / FGSC 10173)</name>
    <name type="common">Glume blotch fungus</name>
    <name type="synonym">Parastagonospora nodorum</name>
    <dbReference type="NCBI Taxonomy" id="321614"/>
    <lineage>
        <taxon>Eukaryota</taxon>
        <taxon>Fungi</taxon>
        <taxon>Dikarya</taxon>
        <taxon>Ascomycota</taxon>
        <taxon>Pezizomycotina</taxon>
        <taxon>Dothideomycetes</taxon>
        <taxon>Pleosporomycetidae</taxon>
        <taxon>Pleosporales</taxon>
        <taxon>Pleosporineae</taxon>
        <taxon>Phaeosphaeriaceae</taxon>
        <taxon>Parastagonospora</taxon>
    </lineage>
</organism>
<dbReference type="Proteomes" id="UP000001055">
    <property type="component" value="Unassembled WGS sequence"/>
</dbReference>
<keyword evidence="3 5" id="KW-1133">Transmembrane helix</keyword>
<evidence type="ECO:0000313" key="6">
    <source>
        <dbReference type="EMBL" id="EAT82471.2"/>
    </source>
</evidence>